<dbReference type="PANTHER" id="PTHR20854">
    <property type="entry name" value="INOSITOL MONOPHOSPHATASE"/>
    <property type="match status" value="1"/>
</dbReference>
<evidence type="ECO:0000256" key="1">
    <source>
        <dbReference type="ARBA" id="ARBA00009759"/>
    </source>
</evidence>
<dbReference type="PANTHER" id="PTHR20854:SF4">
    <property type="entry name" value="INOSITOL-1-MONOPHOSPHATASE-RELATED"/>
    <property type="match status" value="1"/>
</dbReference>
<dbReference type="EC" id="3.1.3.7" evidence="4"/>
<dbReference type="Proteomes" id="UP001595796">
    <property type="component" value="Unassembled WGS sequence"/>
</dbReference>
<dbReference type="PROSITE" id="PS00630">
    <property type="entry name" value="IMP_2"/>
    <property type="match status" value="1"/>
</dbReference>
<keyword evidence="2" id="KW-0479">Metal-binding</keyword>
<comment type="caution">
    <text evidence="4">The sequence shown here is derived from an EMBL/GenBank/DDBJ whole genome shotgun (WGS) entry which is preliminary data.</text>
</comment>
<proteinExistence type="inferred from homology"/>
<evidence type="ECO:0000313" key="4">
    <source>
        <dbReference type="EMBL" id="MFC5066646.1"/>
    </source>
</evidence>
<sequence length="273" mass="29616">MPDGLTRDQLVGFQTAVGAIIREAGEIALGYARDGAKRWVKGDTSIVTEADIRVDGFLRERLTDLDRDIGWLSEETVDTPDRLDRDKIWIVDPIDGTRAFVEGVPVWVISIALVEAGRPTLGIIYNPTRDELFTAIANDGAYLNGHVIRASERPSLTGAEIVGPRSMIEDLANVGIQVTRAPYVYALAYRMANVAAHRVDAAVASTRSKDWDIAAADLILHESGGRLVELDGSTPSYNLPAPVHQPLIGATEPLNASIRAALSRAAERPQTWA</sequence>
<dbReference type="Gene3D" id="3.40.190.80">
    <property type="match status" value="1"/>
</dbReference>
<keyword evidence="3" id="KW-0460">Magnesium</keyword>
<dbReference type="Gene3D" id="3.30.540.10">
    <property type="entry name" value="Fructose-1,6-Bisphosphatase, subunit A, domain 1"/>
    <property type="match status" value="1"/>
</dbReference>
<dbReference type="SUPFAM" id="SSF56655">
    <property type="entry name" value="Carbohydrate phosphatase"/>
    <property type="match status" value="1"/>
</dbReference>
<name>A0ABV9YVI6_9HYPH</name>
<dbReference type="InterPro" id="IPR020550">
    <property type="entry name" value="Inositol_monophosphatase_CS"/>
</dbReference>
<dbReference type="CDD" id="cd01638">
    <property type="entry name" value="CysQ"/>
    <property type="match status" value="1"/>
</dbReference>
<protein>
    <submittedName>
        <fullName evidence="4">3'(2'),5'-bisphosphate nucleotidase CysQ</fullName>
        <ecNumber evidence="4">3.1.3.7</ecNumber>
    </submittedName>
</protein>
<reference evidence="5" key="1">
    <citation type="journal article" date="2019" name="Int. J. Syst. Evol. Microbiol.">
        <title>The Global Catalogue of Microorganisms (GCM) 10K type strain sequencing project: providing services to taxonomists for standard genome sequencing and annotation.</title>
        <authorList>
            <consortium name="The Broad Institute Genomics Platform"/>
            <consortium name="The Broad Institute Genome Sequencing Center for Infectious Disease"/>
            <person name="Wu L."/>
            <person name="Ma J."/>
        </authorList>
    </citation>
    <scope>NUCLEOTIDE SEQUENCE [LARGE SCALE GENOMIC DNA]</scope>
    <source>
        <strain evidence="5">CGMCC 1.16444</strain>
    </source>
</reference>
<evidence type="ECO:0000256" key="2">
    <source>
        <dbReference type="ARBA" id="ARBA00022723"/>
    </source>
</evidence>
<dbReference type="PRINTS" id="PR00377">
    <property type="entry name" value="IMPHPHTASES"/>
</dbReference>
<dbReference type="EMBL" id="JBHSJF010000001">
    <property type="protein sequence ID" value="MFC5066646.1"/>
    <property type="molecule type" value="Genomic_DNA"/>
</dbReference>
<keyword evidence="4" id="KW-0378">Hydrolase</keyword>
<dbReference type="RefSeq" id="WP_162799569.1">
    <property type="nucleotide sequence ID" value="NZ_JBHSJF010000001.1"/>
</dbReference>
<dbReference type="Pfam" id="PF00459">
    <property type="entry name" value="Inositol_P"/>
    <property type="match status" value="1"/>
</dbReference>
<gene>
    <name evidence="4" type="ORF">ACFPFW_01290</name>
</gene>
<dbReference type="InterPro" id="IPR000760">
    <property type="entry name" value="Inositol_monophosphatase-like"/>
</dbReference>
<evidence type="ECO:0000313" key="5">
    <source>
        <dbReference type="Proteomes" id="UP001595796"/>
    </source>
</evidence>
<evidence type="ECO:0000256" key="3">
    <source>
        <dbReference type="ARBA" id="ARBA00022842"/>
    </source>
</evidence>
<accession>A0ABV9YVI6</accession>
<dbReference type="GO" id="GO:0008441">
    <property type="term" value="F:3'(2'),5'-bisphosphate nucleotidase activity"/>
    <property type="evidence" value="ECO:0007669"/>
    <property type="project" value="UniProtKB-EC"/>
</dbReference>
<keyword evidence="5" id="KW-1185">Reference proteome</keyword>
<organism evidence="4 5">
    <name type="scientific">Flaviflagellibacter deserti</name>
    <dbReference type="NCBI Taxonomy" id="2267266"/>
    <lineage>
        <taxon>Bacteria</taxon>
        <taxon>Pseudomonadati</taxon>
        <taxon>Pseudomonadota</taxon>
        <taxon>Alphaproteobacteria</taxon>
        <taxon>Hyphomicrobiales</taxon>
        <taxon>Flaviflagellibacter</taxon>
    </lineage>
</organism>
<comment type="similarity">
    <text evidence="1">Belongs to the inositol monophosphatase superfamily.</text>
</comment>